<accession>A0A645EZ25</accession>
<sequence length="45" mass="5084">MRKPGQLLFIVSEDVDLFEPEELGLIADGVDSTLERYLPQFGQNC</sequence>
<proteinExistence type="predicted"/>
<comment type="caution">
    <text evidence="1">The sequence shown here is derived from an EMBL/GenBank/DDBJ whole genome shotgun (WGS) entry which is preliminary data.</text>
</comment>
<organism evidence="1">
    <name type="scientific">bioreactor metagenome</name>
    <dbReference type="NCBI Taxonomy" id="1076179"/>
    <lineage>
        <taxon>unclassified sequences</taxon>
        <taxon>metagenomes</taxon>
        <taxon>ecological metagenomes</taxon>
    </lineage>
</organism>
<reference evidence="1" key="1">
    <citation type="submission" date="2019-08" db="EMBL/GenBank/DDBJ databases">
        <authorList>
            <person name="Kucharzyk K."/>
            <person name="Murdoch R.W."/>
            <person name="Higgins S."/>
            <person name="Loffler F."/>
        </authorList>
    </citation>
    <scope>NUCLEOTIDE SEQUENCE</scope>
</reference>
<dbReference type="EMBL" id="VSSQ01052341">
    <property type="protein sequence ID" value="MPN06439.1"/>
    <property type="molecule type" value="Genomic_DNA"/>
</dbReference>
<gene>
    <name evidence="1" type="ORF">SDC9_153695</name>
</gene>
<name>A0A645EZ25_9ZZZZ</name>
<evidence type="ECO:0000313" key="1">
    <source>
        <dbReference type="EMBL" id="MPN06439.1"/>
    </source>
</evidence>
<protein>
    <submittedName>
        <fullName evidence="1">Uncharacterized protein</fullName>
    </submittedName>
</protein>
<dbReference type="AlphaFoldDB" id="A0A645EZ25"/>